<evidence type="ECO:0000313" key="4">
    <source>
        <dbReference type="Proteomes" id="UP000826462"/>
    </source>
</evidence>
<dbReference type="EMBL" id="CP080096">
    <property type="protein sequence ID" value="QYD71928.1"/>
    <property type="molecule type" value="Genomic_DNA"/>
</dbReference>
<dbReference type="PROSITE" id="PS51257">
    <property type="entry name" value="PROKAR_LIPOPROTEIN"/>
    <property type="match status" value="1"/>
</dbReference>
<keyword evidence="4" id="KW-1185">Reference proteome</keyword>
<dbReference type="Pfam" id="PF13590">
    <property type="entry name" value="DUF4136"/>
    <property type="match status" value="1"/>
</dbReference>
<feature type="signal peptide" evidence="1">
    <location>
        <begin position="1"/>
        <end position="22"/>
    </location>
</feature>
<dbReference type="InterPro" id="IPR025411">
    <property type="entry name" value="DUF4136"/>
</dbReference>
<protein>
    <submittedName>
        <fullName evidence="3">DUF4136 domain-containing protein</fullName>
    </submittedName>
</protein>
<name>A0ABX8USE1_9BURK</name>
<sequence length="201" mass="21541">MKKRLMGLAVVAAGLCMLTGCAGVHTDVLASQTASDFQLGPRYAIVRSPVQGANADQARYEDLVRGELNRYGFVDTGAGNAQYVLSIAYDTRPASVGVDAGDCLDGVCQSGGDAGFVWFGRAWRHTLTLRFFDPASGDEVYKVSAASRDSEAGMQHAAPYLVKSALAQLPFARYQHWRVKLHPAAIPGGAPRLISVEPIRQ</sequence>
<dbReference type="Proteomes" id="UP000826462">
    <property type="component" value="Chromosome 2"/>
</dbReference>
<reference evidence="3 4" key="1">
    <citation type="submission" date="2021-07" db="EMBL/GenBank/DDBJ databases">
        <title>Paraburkholderia edwinii protects Aspergillus sp. from phenazines by acting as a toxin sponge.</title>
        <authorList>
            <person name="Dahlstrom K.M."/>
            <person name="Newman D.K."/>
        </authorList>
    </citation>
    <scope>NUCLEOTIDE SEQUENCE [LARGE SCALE GENOMIC DNA]</scope>
    <source>
        <strain evidence="3 4">Pe01</strain>
    </source>
</reference>
<keyword evidence="1" id="KW-0732">Signal</keyword>
<feature type="domain" description="DUF4136" evidence="2">
    <location>
        <begin position="33"/>
        <end position="170"/>
    </location>
</feature>
<gene>
    <name evidence="3" type="ORF">KZJ38_33780</name>
</gene>
<proteinExistence type="predicted"/>
<feature type="chain" id="PRO_5046052315" evidence="1">
    <location>
        <begin position="23"/>
        <end position="201"/>
    </location>
</feature>
<evidence type="ECO:0000313" key="3">
    <source>
        <dbReference type="EMBL" id="QYD71928.1"/>
    </source>
</evidence>
<accession>A0ABX8USE1</accession>
<evidence type="ECO:0000259" key="2">
    <source>
        <dbReference type="Pfam" id="PF13590"/>
    </source>
</evidence>
<evidence type="ECO:0000256" key="1">
    <source>
        <dbReference type="SAM" id="SignalP"/>
    </source>
</evidence>
<dbReference type="RefSeq" id="WP_219801357.1">
    <property type="nucleotide sequence ID" value="NZ_CP080096.1"/>
</dbReference>
<organism evidence="3 4">
    <name type="scientific">Paraburkholderia edwinii</name>
    <dbReference type="NCBI Taxonomy" id="2861782"/>
    <lineage>
        <taxon>Bacteria</taxon>
        <taxon>Pseudomonadati</taxon>
        <taxon>Pseudomonadota</taxon>
        <taxon>Betaproteobacteria</taxon>
        <taxon>Burkholderiales</taxon>
        <taxon>Burkholderiaceae</taxon>
        <taxon>Paraburkholderia</taxon>
    </lineage>
</organism>